<dbReference type="InterPro" id="IPR020846">
    <property type="entry name" value="MFS_dom"/>
</dbReference>
<dbReference type="InterPro" id="IPR011701">
    <property type="entry name" value="MFS"/>
</dbReference>
<dbReference type="AlphaFoldDB" id="A0A558A066"/>
<evidence type="ECO:0000256" key="5">
    <source>
        <dbReference type="ARBA" id="ARBA00022692"/>
    </source>
</evidence>
<feature type="domain" description="Major facilitator superfamily (MFS) profile" evidence="9">
    <location>
        <begin position="1"/>
        <end position="386"/>
    </location>
</feature>
<comment type="subcellular location">
    <subcellularLocation>
        <location evidence="1">Cell membrane</location>
        <topology evidence="1">Multi-pass membrane protein</topology>
    </subcellularLocation>
</comment>
<dbReference type="Proteomes" id="UP000318578">
    <property type="component" value="Unassembled WGS sequence"/>
</dbReference>
<organism evidence="10 11">
    <name type="scientific">Amycolatopsis acidiphila</name>
    <dbReference type="NCBI Taxonomy" id="715473"/>
    <lineage>
        <taxon>Bacteria</taxon>
        <taxon>Bacillati</taxon>
        <taxon>Actinomycetota</taxon>
        <taxon>Actinomycetes</taxon>
        <taxon>Pseudonocardiales</taxon>
        <taxon>Pseudonocardiaceae</taxon>
        <taxon>Amycolatopsis</taxon>
    </lineage>
</organism>
<dbReference type="InterPro" id="IPR036259">
    <property type="entry name" value="MFS_trans_sf"/>
</dbReference>
<dbReference type="RefSeq" id="WP_144643450.1">
    <property type="nucleotide sequence ID" value="NZ_BNAX01000019.1"/>
</dbReference>
<name>A0A558A066_9PSEU</name>
<feature type="transmembrane region" description="Helical" evidence="8">
    <location>
        <begin position="92"/>
        <end position="114"/>
    </location>
</feature>
<feature type="transmembrane region" description="Helical" evidence="8">
    <location>
        <begin position="295"/>
        <end position="316"/>
    </location>
</feature>
<keyword evidence="5 8" id="KW-0812">Transmembrane</keyword>
<keyword evidence="7 8" id="KW-0472">Membrane</keyword>
<dbReference type="CDD" id="cd17324">
    <property type="entry name" value="MFS_NepI_like"/>
    <property type="match status" value="1"/>
</dbReference>
<reference evidence="10 11" key="1">
    <citation type="submission" date="2019-07" db="EMBL/GenBank/DDBJ databases">
        <title>New species of Amycolatopsis and Streptomyces.</title>
        <authorList>
            <person name="Duangmal K."/>
            <person name="Teo W.F.A."/>
            <person name="Lipun K."/>
        </authorList>
    </citation>
    <scope>NUCLEOTIDE SEQUENCE [LARGE SCALE GENOMIC DNA]</scope>
    <source>
        <strain evidence="10 11">JCM 30562</strain>
    </source>
</reference>
<feature type="transmembrane region" description="Helical" evidence="8">
    <location>
        <begin position="196"/>
        <end position="224"/>
    </location>
</feature>
<dbReference type="GO" id="GO:0005886">
    <property type="term" value="C:plasma membrane"/>
    <property type="evidence" value="ECO:0007669"/>
    <property type="project" value="UniProtKB-SubCell"/>
</dbReference>
<evidence type="ECO:0000313" key="10">
    <source>
        <dbReference type="EMBL" id="TVT17663.1"/>
    </source>
</evidence>
<comment type="similarity">
    <text evidence="2">Belongs to the major facilitator superfamily.</text>
</comment>
<dbReference type="PROSITE" id="PS50850">
    <property type="entry name" value="MFS"/>
    <property type="match status" value="1"/>
</dbReference>
<evidence type="ECO:0000313" key="11">
    <source>
        <dbReference type="Proteomes" id="UP000318578"/>
    </source>
</evidence>
<dbReference type="PROSITE" id="PS00216">
    <property type="entry name" value="SUGAR_TRANSPORT_1"/>
    <property type="match status" value="1"/>
</dbReference>
<dbReference type="PANTHER" id="PTHR43271:SF1">
    <property type="entry name" value="INNER MEMBRANE TRANSPORT PROTEIN YNFM"/>
    <property type="match status" value="1"/>
</dbReference>
<feature type="transmembrane region" description="Helical" evidence="8">
    <location>
        <begin position="34"/>
        <end position="55"/>
    </location>
</feature>
<gene>
    <name evidence="10" type="ORF">FNH06_30775</name>
</gene>
<evidence type="ECO:0000256" key="8">
    <source>
        <dbReference type="SAM" id="Phobius"/>
    </source>
</evidence>
<dbReference type="PANTHER" id="PTHR43271">
    <property type="entry name" value="BLL2771 PROTEIN"/>
    <property type="match status" value="1"/>
</dbReference>
<evidence type="ECO:0000256" key="7">
    <source>
        <dbReference type="ARBA" id="ARBA00023136"/>
    </source>
</evidence>
<keyword evidence="3" id="KW-0813">Transport</keyword>
<keyword evidence="4" id="KW-1003">Cell membrane</keyword>
<feature type="transmembrane region" description="Helical" evidence="8">
    <location>
        <begin position="244"/>
        <end position="264"/>
    </location>
</feature>
<sequence length="396" mass="39723">MKVAVAAAGISSFALLYAPQPVLPQLAAQYHLDPGAASLAISVATGALAIAVLPIAALSEIVGRRPVILTSVIAAAVLGLLLPLAPSYGVLLVLRALQGAAIAGFPGVAAAYLVEKLGKTGVAAAVGAMIAGNSVGGMLGRLSAGFSAEALGYHGALIVVAGVGTLFTVLTVLTLPRSRRAAREPKPAIREQLRGVLVGVGAALGKPVLLAQYVVGLLAMGSFVAMYNAAGFRLTGAPLDLSPAIASLVFLAYAMGSVSSATVGKLVGRFGRLRTAVCALLVTVLGILLTLPDSLVLVVLGFLVLTGGFFAAHAVANSWTAAEAPEGARGQASGTYTLTYYLGSSVGGTVGSIVYAHAGWGWLVAATSCWLLIAVVAVTFTARRGSTPFRTVPAAG</sequence>
<accession>A0A558A066</accession>
<protein>
    <submittedName>
        <fullName evidence="10">MFS transporter</fullName>
    </submittedName>
</protein>
<evidence type="ECO:0000259" key="9">
    <source>
        <dbReference type="PROSITE" id="PS50850"/>
    </source>
</evidence>
<evidence type="ECO:0000256" key="4">
    <source>
        <dbReference type="ARBA" id="ARBA00022475"/>
    </source>
</evidence>
<dbReference type="EMBL" id="VJZA01000075">
    <property type="protein sequence ID" value="TVT17663.1"/>
    <property type="molecule type" value="Genomic_DNA"/>
</dbReference>
<dbReference type="GO" id="GO:0022857">
    <property type="term" value="F:transmembrane transporter activity"/>
    <property type="evidence" value="ECO:0007669"/>
    <property type="project" value="InterPro"/>
</dbReference>
<dbReference type="OrthoDB" id="63984at2"/>
<feature type="transmembrane region" description="Helical" evidence="8">
    <location>
        <begin position="121"/>
        <end position="139"/>
    </location>
</feature>
<feature type="transmembrane region" description="Helical" evidence="8">
    <location>
        <begin position="67"/>
        <end position="86"/>
    </location>
</feature>
<evidence type="ECO:0000256" key="3">
    <source>
        <dbReference type="ARBA" id="ARBA00022448"/>
    </source>
</evidence>
<feature type="transmembrane region" description="Helical" evidence="8">
    <location>
        <begin position="362"/>
        <end position="382"/>
    </location>
</feature>
<keyword evidence="6 8" id="KW-1133">Transmembrane helix</keyword>
<proteinExistence type="inferred from homology"/>
<dbReference type="InterPro" id="IPR005829">
    <property type="entry name" value="Sugar_transporter_CS"/>
</dbReference>
<feature type="transmembrane region" description="Helical" evidence="8">
    <location>
        <begin position="337"/>
        <end position="356"/>
    </location>
</feature>
<feature type="transmembrane region" description="Helical" evidence="8">
    <location>
        <begin position="151"/>
        <end position="175"/>
    </location>
</feature>
<dbReference type="Pfam" id="PF07690">
    <property type="entry name" value="MFS_1"/>
    <property type="match status" value="2"/>
</dbReference>
<feature type="transmembrane region" description="Helical" evidence="8">
    <location>
        <begin position="271"/>
        <end position="289"/>
    </location>
</feature>
<evidence type="ECO:0000256" key="1">
    <source>
        <dbReference type="ARBA" id="ARBA00004651"/>
    </source>
</evidence>
<evidence type="ECO:0000256" key="6">
    <source>
        <dbReference type="ARBA" id="ARBA00022989"/>
    </source>
</evidence>
<comment type="caution">
    <text evidence="10">The sequence shown here is derived from an EMBL/GenBank/DDBJ whole genome shotgun (WGS) entry which is preliminary data.</text>
</comment>
<dbReference type="SUPFAM" id="SSF103473">
    <property type="entry name" value="MFS general substrate transporter"/>
    <property type="match status" value="1"/>
</dbReference>
<keyword evidence="11" id="KW-1185">Reference proteome</keyword>
<dbReference type="Gene3D" id="1.20.1250.20">
    <property type="entry name" value="MFS general substrate transporter like domains"/>
    <property type="match status" value="1"/>
</dbReference>
<evidence type="ECO:0000256" key="2">
    <source>
        <dbReference type="ARBA" id="ARBA00008335"/>
    </source>
</evidence>